<evidence type="ECO:0000313" key="2">
    <source>
        <dbReference type="EMBL" id="MYN24957.1"/>
    </source>
</evidence>
<protein>
    <submittedName>
        <fullName evidence="2">DUF2177 family protein</fullName>
    </submittedName>
</protein>
<reference evidence="2 3" key="1">
    <citation type="submission" date="2019-12" db="EMBL/GenBank/DDBJ databases">
        <title>Novel species isolated from a subtropical stream in China.</title>
        <authorList>
            <person name="Lu H."/>
        </authorList>
    </citation>
    <scope>NUCLEOTIDE SEQUENCE [LARGE SCALE GENOMIC DNA]</scope>
    <source>
        <strain evidence="2 3">CY42W</strain>
    </source>
</reference>
<accession>A0ABW9VTL5</accession>
<feature type="transmembrane region" description="Helical" evidence="1">
    <location>
        <begin position="45"/>
        <end position="64"/>
    </location>
</feature>
<evidence type="ECO:0000256" key="1">
    <source>
        <dbReference type="SAM" id="Phobius"/>
    </source>
</evidence>
<keyword evidence="1" id="KW-0472">Membrane</keyword>
<sequence length="133" mass="14283">MQQWLFAYGGALLVLLVLDALWIGLYMASAYKEALGELMLPQPRIAAASAFYLVYALGVVFLAVAPGLRAISWQTAALHGLVLGLIAYGTYDLTNYSILKAWPLGLSLVDIAWGGFLTAAAATAGWFVADRWA</sequence>
<dbReference type="Pfam" id="PF09945">
    <property type="entry name" value="DUF2177"/>
    <property type="match status" value="1"/>
</dbReference>
<keyword evidence="1" id="KW-0812">Transmembrane</keyword>
<evidence type="ECO:0000313" key="3">
    <source>
        <dbReference type="Proteomes" id="UP000642144"/>
    </source>
</evidence>
<name>A0ABW9VTL5_9BURK</name>
<dbReference type="InterPro" id="IPR018687">
    <property type="entry name" value="DUF2177_membr"/>
</dbReference>
<proteinExistence type="predicted"/>
<keyword evidence="3" id="KW-1185">Reference proteome</keyword>
<feature type="transmembrane region" description="Helical" evidence="1">
    <location>
        <begin position="5"/>
        <end position="25"/>
    </location>
</feature>
<keyword evidence="1" id="KW-1133">Transmembrane helix</keyword>
<feature type="transmembrane region" description="Helical" evidence="1">
    <location>
        <begin position="71"/>
        <end position="91"/>
    </location>
</feature>
<feature type="transmembrane region" description="Helical" evidence="1">
    <location>
        <begin position="111"/>
        <end position="129"/>
    </location>
</feature>
<dbReference type="Proteomes" id="UP000642144">
    <property type="component" value="Unassembled WGS sequence"/>
</dbReference>
<comment type="caution">
    <text evidence="2">The sequence shown here is derived from an EMBL/GenBank/DDBJ whole genome shotgun (WGS) entry which is preliminary data.</text>
</comment>
<gene>
    <name evidence="2" type="ORF">GTP69_00885</name>
</gene>
<organism evidence="2 3">
    <name type="scientific">Duganella levis</name>
    <dbReference type="NCBI Taxonomy" id="2692169"/>
    <lineage>
        <taxon>Bacteria</taxon>
        <taxon>Pseudomonadati</taxon>
        <taxon>Pseudomonadota</taxon>
        <taxon>Betaproteobacteria</taxon>
        <taxon>Burkholderiales</taxon>
        <taxon>Oxalobacteraceae</taxon>
        <taxon>Telluria group</taxon>
        <taxon>Duganella</taxon>
    </lineage>
</organism>
<dbReference type="EMBL" id="WWCT01000001">
    <property type="protein sequence ID" value="MYN24957.1"/>
    <property type="molecule type" value="Genomic_DNA"/>
</dbReference>